<keyword evidence="3" id="KW-1185">Reference proteome</keyword>
<protein>
    <submittedName>
        <fullName evidence="2">Uncharacterized protein</fullName>
    </submittedName>
</protein>
<dbReference type="GO" id="GO:0009733">
    <property type="term" value="P:response to auxin"/>
    <property type="evidence" value="ECO:0007669"/>
    <property type="project" value="InterPro"/>
</dbReference>
<reference evidence="2 3" key="1">
    <citation type="journal article" date="2013" name="Proc. Natl. Acad. Sci. U.S.A.">
        <title>Fine-scale variation in meiotic recombination in Mimulus inferred from population shotgun sequencing.</title>
        <authorList>
            <person name="Hellsten U."/>
            <person name="Wright K.M."/>
            <person name="Jenkins J."/>
            <person name="Shu S."/>
            <person name="Yuan Y."/>
            <person name="Wessler S.R."/>
            <person name="Schmutz J."/>
            <person name="Willis J.H."/>
            <person name="Rokhsar D.S."/>
        </authorList>
    </citation>
    <scope>NUCLEOTIDE SEQUENCE [LARGE SCALE GENOMIC DNA]</scope>
    <source>
        <strain evidence="3">cv. DUN x IM62</strain>
    </source>
</reference>
<comment type="similarity">
    <text evidence="1">Belongs to the ARG7 family.</text>
</comment>
<gene>
    <name evidence="2" type="ORF">MIMGU_mgv1a015151mg</name>
</gene>
<evidence type="ECO:0000313" key="2">
    <source>
        <dbReference type="EMBL" id="EYU24760.1"/>
    </source>
</evidence>
<dbReference type="PANTHER" id="PTHR31374:SF201">
    <property type="entry name" value="SAUR-LIKE AUXIN-RESPONSIVE PROTEIN FAMILY"/>
    <property type="match status" value="1"/>
</dbReference>
<dbReference type="Proteomes" id="UP000030748">
    <property type="component" value="Unassembled WGS sequence"/>
</dbReference>
<dbReference type="PANTHER" id="PTHR31374">
    <property type="entry name" value="AUXIN-INDUCED PROTEIN-LIKE-RELATED"/>
    <property type="match status" value="1"/>
</dbReference>
<dbReference type="KEGG" id="egt:105972152"/>
<dbReference type="OMA" id="ERKNCMN"/>
<dbReference type="AlphaFoldDB" id="A0A022QE13"/>
<dbReference type="InterPro" id="IPR003676">
    <property type="entry name" value="SAUR_fam"/>
</dbReference>
<name>A0A022QE13_ERYGU</name>
<dbReference type="EMBL" id="KI632112">
    <property type="protein sequence ID" value="EYU24760.1"/>
    <property type="molecule type" value="Genomic_DNA"/>
</dbReference>
<dbReference type="Pfam" id="PF02519">
    <property type="entry name" value="Auxin_inducible"/>
    <property type="match status" value="1"/>
</dbReference>
<evidence type="ECO:0000256" key="1">
    <source>
        <dbReference type="ARBA" id="ARBA00006974"/>
    </source>
</evidence>
<organism evidence="2 3">
    <name type="scientific">Erythranthe guttata</name>
    <name type="common">Yellow monkey flower</name>
    <name type="synonym">Mimulus guttatus</name>
    <dbReference type="NCBI Taxonomy" id="4155"/>
    <lineage>
        <taxon>Eukaryota</taxon>
        <taxon>Viridiplantae</taxon>
        <taxon>Streptophyta</taxon>
        <taxon>Embryophyta</taxon>
        <taxon>Tracheophyta</taxon>
        <taxon>Spermatophyta</taxon>
        <taxon>Magnoliopsida</taxon>
        <taxon>eudicotyledons</taxon>
        <taxon>Gunneridae</taxon>
        <taxon>Pentapetalae</taxon>
        <taxon>asterids</taxon>
        <taxon>lamiids</taxon>
        <taxon>Lamiales</taxon>
        <taxon>Phrymaceae</taxon>
        <taxon>Erythranthe</taxon>
    </lineage>
</organism>
<accession>A0A022QE13</accession>
<dbReference type="STRING" id="4155.A0A022QE13"/>
<evidence type="ECO:0000313" key="3">
    <source>
        <dbReference type="Proteomes" id="UP000030748"/>
    </source>
</evidence>
<dbReference type="OrthoDB" id="1026046at2759"/>
<dbReference type="eggNOG" id="ENOG502S3J8">
    <property type="taxonomic scope" value="Eukaryota"/>
</dbReference>
<proteinExistence type="inferred from homology"/>
<sequence length="166" mass="18943">MRTTRGFRLGHRVVVKVFNWCIHRRTRRRSTTYHRLQPSAGPFSKLHRLVRSVRKGAVRLCSSSRRNNSGGYIRAGQEPVQQPKLPKGHLAVYVGDKEDDTCRVVVPVIYFNHPLFSELLREAEKVYGFNHDGGIQIPCPRSELEDIQMKIAAASGGGSWRRMGLY</sequence>
<dbReference type="PhylomeDB" id="A0A022QE13"/>